<accession>A0A9N9LHU5</accession>
<keyword evidence="2" id="KW-0813">Transport</keyword>
<feature type="compositionally biased region" description="Basic and acidic residues" evidence="4">
    <location>
        <begin position="1160"/>
        <end position="1181"/>
    </location>
</feature>
<dbReference type="InterPro" id="IPR039462">
    <property type="entry name" value="Nup159/Nup146_N"/>
</dbReference>
<dbReference type="PANTHER" id="PTHR23193:SF23">
    <property type="entry name" value="NUCLEAR PORE COMPLEX PROTEIN NUP153"/>
    <property type="match status" value="1"/>
</dbReference>
<feature type="compositionally biased region" description="Polar residues" evidence="4">
    <location>
        <begin position="1070"/>
        <end position="1082"/>
    </location>
</feature>
<feature type="compositionally biased region" description="Acidic residues" evidence="4">
    <location>
        <begin position="1008"/>
        <end position="1033"/>
    </location>
</feature>
<feature type="domain" description="Nucleoporin Nup159/Nup146 N-terminal" evidence="5">
    <location>
        <begin position="59"/>
        <end position="440"/>
    </location>
</feature>
<evidence type="ECO:0000256" key="4">
    <source>
        <dbReference type="SAM" id="MobiDB-lite"/>
    </source>
</evidence>
<proteinExistence type="predicted"/>
<evidence type="ECO:0000256" key="1">
    <source>
        <dbReference type="ARBA" id="ARBA00004123"/>
    </source>
</evidence>
<keyword evidence="7" id="KW-1185">Reference proteome</keyword>
<feature type="region of interest" description="Disordered" evidence="4">
    <location>
        <begin position="465"/>
        <end position="488"/>
    </location>
</feature>
<dbReference type="GO" id="GO:0006405">
    <property type="term" value="P:RNA export from nucleus"/>
    <property type="evidence" value="ECO:0007669"/>
    <property type="project" value="TreeGrafter"/>
</dbReference>
<evidence type="ECO:0000313" key="7">
    <source>
        <dbReference type="Proteomes" id="UP000701801"/>
    </source>
</evidence>
<gene>
    <name evidence="6" type="ORF">HYALB_00000153</name>
</gene>
<dbReference type="SUPFAM" id="SSF117289">
    <property type="entry name" value="Nucleoporin domain"/>
    <property type="match status" value="1"/>
</dbReference>
<name>A0A9N9LHU5_9HELO</name>
<feature type="region of interest" description="Disordered" evidence="4">
    <location>
        <begin position="571"/>
        <end position="611"/>
    </location>
</feature>
<dbReference type="InterPro" id="IPR015943">
    <property type="entry name" value="WD40/YVTN_repeat-like_dom_sf"/>
</dbReference>
<protein>
    <recommendedName>
        <fullName evidence="5">Nucleoporin Nup159/Nup146 N-terminal domain-containing protein</fullName>
    </recommendedName>
</protein>
<comment type="caution">
    <text evidence="6">The sequence shown here is derived from an EMBL/GenBank/DDBJ whole genome shotgun (WGS) entry which is preliminary data.</text>
</comment>
<dbReference type="GO" id="GO:0008139">
    <property type="term" value="F:nuclear localization sequence binding"/>
    <property type="evidence" value="ECO:0007669"/>
    <property type="project" value="TreeGrafter"/>
</dbReference>
<dbReference type="InterPro" id="IPR026054">
    <property type="entry name" value="Nucleoporin"/>
</dbReference>
<feature type="compositionally biased region" description="Low complexity" evidence="4">
    <location>
        <begin position="849"/>
        <end position="873"/>
    </location>
</feature>
<keyword evidence="3" id="KW-0539">Nucleus</keyword>
<organism evidence="6 7">
    <name type="scientific">Hymenoscyphus albidus</name>
    <dbReference type="NCBI Taxonomy" id="595503"/>
    <lineage>
        <taxon>Eukaryota</taxon>
        <taxon>Fungi</taxon>
        <taxon>Dikarya</taxon>
        <taxon>Ascomycota</taxon>
        <taxon>Pezizomycotina</taxon>
        <taxon>Leotiomycetes</taxon>
        <taxon>Helotiales</taxon>
        <taxon>Helotiaceae</taxon>
        <taxon>Hymenoscyphus</taxon>
    </lineage>
</organism>
<dbReference type="Pfam" id="PF16755">
    <property type="entry name" value="Beta-prop_NUP159_NUP214"/>
    <property type="match status" value="1"/>
</dbReference>
<feature type="region of interest" description="Disordered" evidence="4">
    <location>
        <begin position="1438"/>
        <end position="1516"/>
    </location>
</feature>
<reference evidence="6" key="1">
    <citation type="submission" date="2021-07" db="EMBL/GenBank/DDBJ databases">
        <authorList>
            <person name="Durling M."/>
        </authorList>
    </citation>
    <scope>NUCLEOTIDE SEQUENCE</scope>
</reference>
<evidence type="ECO:0000259" key="5">
    <source>
        <dbReference type="Pfam" id="PF16755"/>
    </source>
</evidence>
<feature type="compositionally biased region" description="Low complexity" evidence="4">
    <location>
        <begin position="730"/>
        <end position="745"/>
    </location>
</feature>
<evidence type="ECO:0000313" key="6">
    <source>
        <dbReference type="EMBL" id="CAG8973390.1"/>
    </source>
</evidence>
<dbReference type="FunFam" id="2.130.10.10:FF:000645">
    <property type="entry name" value="Putative nuclear pore complex subunit Nup159"/>
    <property type="match status" value="1"/>
</dbReference>
<feature type="compositionally biased region" description="Polar residues" evidence="4">
    <location>
        <begin position="465"/>
        <end position="483"/>
    </location>
</feature>
<feature type="compositionally biased region" description="Low complexity" evidence="4">
    <location>
        <begin position="1100"/>
        <end position="1113"/>
    </location>
</feature>
<feature type="compositionally biased region" description="Low complexity" evidence="4">
    <location>
        <begin position="807"/>
        <end position="818"/>
    </location>
</feature>
<dbReference type="OrthoDB" id="248320at2759"/>
<dbReference type="EMBL" id="CAJVRM010000068">
    <property type="protein sequence ID" value="CAG8973390.1"/>
    <property type="molecule type" value="Genomic_DNA"/>
</dbReference>
<feature type="compositionally biased region" description="Basic and acidic residues" evidence="4">
    <location>
        <begin position="922"/>
        <end position="932"/>
    </location>
</feature>
<dbReference type="PANTHER" id="PTHR23193">
    <property type="entry name" value="NUCLEAR PORE COMPLEX PROTEIN NUP"/>
    <property type="match status" value="1"/>
</dbReference>
<evidence type="ECO:0000256" key="3">
    <source>
        <dbReference type="ARBA" id="ARBA00023242"/>
    </source>
</evidence>
<feature type="compositionally biased region" description="Low complexity" evidence="4">
    <location>
        <begin position="1485"/>
        <end position="1498"/>
    </location>
</feature>
<feature type="compositionally biased region" description="Polar residues" evidence="4">
    <location>
        <begin position="772"/>
        <end position="791"/>
    </location>
</feature>
<dbReference type="Gene3D" id="2.130.10.10">
    <property type="entry name" value="YVTN repeat-like/Quinoprotein amine dehydrogenase"/>
    <property type="match status" value="1"/>
</dbReference>
<dbReference type="GO" id="GO:0017056">
    <property type="term" value="F:structural constituent of nuclear pore"/>
    <property type="evidence" value="ECO:0007669"/>
    <property type="project" value="TreeGrafter"/>
</dbReference>
<comment type="subcellular location">
    <subcellularLocation>
        <location evidence="1">Nucleus</location>
    </subcellularLocation>
</comment>
<sequence>MAFSSFGNTSMGGSLGSGAGDVQKGAAIDEIQTEALGFIALAGEIKVRITAPWPADQLPPSTSSLISIASKKGLFAAAGPNEIVLAYTKAVREAYQSSEQGEDNVKPFQPQLRLPMPMRVSQVAFSADESWLVLSAETGGGLAVYDVQALMTGSTEPKFQIPTNSQALRSLVPNPTPEKGELFAAVTVEGNLLMANLKEQTFVPGPSGPILKDGVHCVSWSTRGKQLVAGLRDGSAFQMTPEGIGKSEIPQPPGLENNPFLTSITWLENNVFLMIHTQQEATGGFDLPESHYHFVTRTPGTPPSFLFQKIETDPSGPFSSLVRPNPYQHVLRLRNFPPNIDDILVVASTASTDIGILTKANAPLSKSKPVTGSYTFSEIADDTKRAALPMSGIDDTSAIGIGVDLSPTEPVYKPIPGDEIIEKSSTPLPALMVLNNLGVLSAWWFVYMDSIRQGTMYSGLVAAPQSTPTVQSSPAPTQQNSLFGTPAPQPAFGSSAFGASASSGAFGSAPQQTTAFGAPSVPTAGGAFGATSGLGQKASVWGTPASPATSTSAAPTGGAFGAPAFGSSSTLGGGTTFGKPSFGSPSAPGGLGAKPSPWSTGSTAPNAAFGQTGGAITASPFGSATSTAPTSGGFSSFASKGGFAAASSLQNATSGGESIFSKPAVSNGAFGAPSNNAFGASNTTQTSVFGAPSSNTPFGSTLQTENKPATGLFGSSAQTENKQTSSVFGSSTPASSSQPTSNVFGSTGGFTLGTTFKADPSAKDNEPAIEGTGSSFFGSNFNNALGQASSQPAPPVSKEADMDAPKPESTTPSSTPAPNRFLSTQANRPGSPLNESTTPASTPAPPKFPASSSGGLFGSKPTSTSTVTKPASAGFSFGKPATEGSYSFANLGNNTNTISPGPKTPNLTAPPSITETPATPRIKTEPESEEKSSGIQEQIPEAPLPPDSTSKTCFSVGDSSSSSSEADEQTPPGTILKPKPTISVPPAESPPKPISADLIPPNDVPGGPEEEDDEADFLSEEGEIQSDSEEGSGEDVAKDLSPVSEKTQNLGFTPESSFGGGLKINKNMEGFTNISRPGTSARPSLFREVAPSLPPPKPKNLPQSPRSPSPVRSALPGRLMGRPDPSRSVSAPGVASQIRGSSQIFGAKPSAPGQSTFSLAKEEQKAEEKRRADAREGKEAEETQALIDEEDEEMQRFLAEEIKPTTTLDEFVAYTNYKSEADMNSVPSQVEAIYRDINSMIDTLGINAKALKAFILGHEEHYKQGGRTKEDLEDEEDWCLVELDDLSKLMEDDLARELQDGRIKDVASKLETCSELQKDLIKLHAKHEDVRKIIQTHTDPEQVAMAFNKPLSAEQTVQQRDLKRDFTKFQKLLCEAEESLTVLKAKLVSHSASNGRANGTAPTVEAVMRTITKMTGMAEKRSGDIDVLEGQMRRLRFSSVDLSQSREGSPFATPQPKRQSLRLGTPGTYGLAYTPERETPRHLQSSFRSSIGSRGSLSPRKKLSGYSSDDKDKLKAKLARRQEVVNRLKKALEEAGTSVKLLEDDE</sequence>
<dbReference type="GO" id="GO:0005643">
    <property type="term" value="C:nuclear pore"/>
    <property type="evidence" value="ECO:0007669"/>
    <property type="project" value="TreeGrafter"/>
</dbReference>
<feature type="compositionally biased region" description="Polar residues" evidence="4">
    <location>
        <begin position="884"/>
        <end position="917"/>
    </location>
</feature>
<feature type="region of interest" description="Disordered" evidence="4">
    <location>
        <begin position="671"/>
        <end position="1181"/>
    </location>
</feature>
<evidence type="ECO:0000256" key="2">
    <source>
        <dbReference type="ARBA" id="ARBA00022448"/>
    </source>
</evidence>
<dbReference type="GO" id="GO:0006606">
    <property type="term" value="P:protein import into nucleus"/>
    <property type="evidence" value="ECO:0007669"/>
    <property type="project" value="TreeGrafter"/>
</dbReference>
<feature type="compositionally biased region" description="Polar residues" evidence="4">
    <location>
        <begin position="1044"/>
        <end position="1056"/>
    </location>
</feature>
<feature type="compositionally biased region" description="Polar residues" evidence="4">
    <location>
        <begin position="673"/>
        <end position="729"/>
    </location>
</feature>
<dbReference type="Proteomes" id="UP000701801">
    <property type="component" value="Unassembled WGS sequence"/>
</dbReference>